<dbReference type="Gene3D" id="1.10.287.1260">
    <property type="match status" value="1"/>
</dbReference>
<evidence type="ECO:0000256" key="5">
    <source>
        <dbReference type="ARBA" id="ARBA00022989"/>
    </source>
</evidence>
<dbReference type="Gene3D" id="2.30.30.60">
    <property type="match status" value="1"/>
</dbReference>
<evidence type="ECO:0000313" key="12">
    <source>
        <dbReference type="Proteomes" id="UP000320672"/>
    </source>
</evidence>
<dbReference type="InterPro" id="IPR011066">
    <property type="entry name" value="MscS_channel_C_sf"/>
</dbReference>
<protein>
    <submittedName>
        <fullName evidence="11">Small-conductance mechanosensitive channel</fullName>
    </submittedName>
</protein>
<comment type="subcellular location">
    <subcellularLocation>
        <location evidence="1">Cell membrane</location>
        <topology evidence="1">Multi-pass membrane protein</topology>
    </subcellularLocation>
</comment>
<evidence type="ECO:0000256" key="8">
    <source>
        <dbReference type="SAM" id="Phobius"/>
    </source>
</evidence>
<keyword evidence="6 8" id="KW-0472">Membrane</keyword>
<dbReference type="InterPro" id="IPR011014">
    <property type="entry name" value="MscS_channel_TM-2"/>
</dbReference>
<name>A0A517MIP6_9BACT</name>
<feature type="domain" description="Mechanosensitive ion channel MscS C-terminal" evidence="10">
    <location>
        <begin position="208"/>
        <end position="293"/>
    </location>
</feature>
<keyword evidence="5 8" id="KW-1133">Transmembrane helix</keyword>
<comment type="similarity">
    <text evidence="2">Belongs to the MscS (TC 1.A.23) family.</text>
</comment>
<accession>A0A517MIP6</accession>
<dbReference type="GO" id="GO:0005886">
    <property type="term" value="C:plasma membrane"/>
    <property type="evidence" value="ECO:0007669"/>
    <property type="project" value="UniProtKB-SubCell"/>
</dbReference>
<evidence type="ECO:0000313" key="11">
    <source>
        <dbReference type="EMBL" id="QDS94772.1"/>
    </source>
</evidence>
<dbReference type="InterPro" id="IPR006685">
    <property type="entry name" value="MscS_channel_2nd"/>
</dbReference>
<dbReference type="InterPro" id="IPR045275">
    <property type="entry name" value="MscS_archaea/bacteria_type"/>
</dbReference>
<dbReference type="GO" id="GO:0008381">
    <property type="term" value="F:mechanosensitive monoatomic ion channel activity"/>
    <property type="evidence" value="ECO:0007669"/>
    <property type="project" value="InterPro"/>
</dbReference>
<feature type="transmembrane region" description="Helical" evidence="8">
    <location>
        <begin position="120"/>
        <end position="149"/>
    </location>
</feature>
<proteinExistence type="inferred from homology"/>
<organism evidence="11 12">
    <name type="scientific">Roseimaritima multifibrata</name>
    <dbReference type="NCBI Taxonomy" id="1930274"/>
    <lineage>
        <taxon>Bacteria</taxon>
        <taxon>Pseudomonadati</taxon>
        <taxon>Planctomycetota</taxon>
        <taxon>Planctomycetia</taxon>
        <taxon>Pirellulales</taxon>
        <taxon>Pirellulaceae</taxon>
        <taxon>Roseimaritima</taxon>
    </lineage>
</organism>
<dbReference type="Pfam" id="PF21082">
    <property type="entry name" value="MS_channel_3rd"/>
    <property type="match status" value="1"/>
</dbReference>
<dbReference type="RefSeq" id="WP_145352736.1">
    <property type="nucleotide sequence ID" value="NZ_CP036262.1"/>
</dbReference>
<evidence type="ECO:0000256" key="1">
    <source>
        <dbReference type="ARBA" id="ARBA00004651"/>
    </source>
</evidence>
<keyword evidence="4 8" id="KW-0812">Transmembrane</keyword>
<evidence type="ECO:0000256" key="3">
    <source>
        <dbReference type="ARBA" id="ARBA00022475"/>
    </source>
</evidence>
<keyword evidence="12" id="KW-1185">Reference proteome</keyword>
<evidence type="ECO:0000259" key="10">
    <source>
        <dbReference type="Pfam" id="PF21082"/>
    </source>
</evidence>
<dbReference type="OrthoDB" id="9809206at2"/>
<dbReference type="InterPro" id="IPR023408">
    <property type="entry name" value="MscS_beta-dom_sf"/>
</dbReference>
<evidence type="ECO:0000256" key="4">
    <source>
        <dbReference type="ARBA" id="ARBA00022692"/>
    </source>
</evidence>
<feature type="domain" description="Mechanosensitive ion channel MscS" evidence="9">
    <location>
        <begin position="136"/>
        <end position="201"/>
    </location>
</feature>
<dbReference type="AlphaFoldDB" id="A0A517MIP6"/>
<sequence length="329" mass="35522">MPETSSPAETAEVAANAAPANQTSDFDLMAEIDSIRNLSSEDLNYLLMTYALPAVAALAAILVGYFVAKFVSRVVSAPVIKRVDETLGRFVAKFTFYSLMAGITLGALSKIGAPVTGLAALIAAAGFAVGLAFQGTLSNFASGILLLVFRPFKVGDTINAGGITGKVNEIDLFTVTLDTPDNRRIIVPNSSISGGTIENISFHRQRRVEVLVGVEYSADIEQTRQVLKEAAEAMRSHLIDGPNRGYAIVLDNLGASSVDWKVRFWAASSDYWSVREMLTGEIKQRLDAANIGIPFPQMDIHVISGSDSPETELERQRVRPRPRSTRQTA</sequence>
<dbReference type="InterPro" id="IPR049278">
    <property type="entry name" value="MS_channel_C"/>
</dbReference>
<dbReference type="PANTHER" id="PTHR30221:SF1">
    <property type="entry name" value="SMALL-CONDUCTANCE MECHANOSENSITIVE CHANNEL"/>
    <property type="match status" value="1"/>
</dbReference>
<keyword evidence="3" id="KW-1003">Cell membrane</keyword>
<dbReference type="EMBL" id="CP036262">
    <property type="protein sequence ID" value="QDS94772.1"/>
    <property type="molecule type" value="Genomic_DNA"/>
</dbReference>
<dbReference type="SUPFAM" id="SSF50182">
    <property type="entry name" value="Sm-like ribonucleoproteins"/>
    <property type="match status" value="1"/>
</dbReference>
<dbReference type="SUPFAM" id="SSF82861">
    <property type="entry name" value="Mechanosensitive channel protein MscS (YggB), transmembrane region"/>
    <property type="match status" value="1"/>
</dbReference>
<reference evidence="11 12" key="1">
    <citation type="submission" date="2019-02" db="EMBL/GenBank/DDBJ databases">
        <title>Deep-cultivation of Planctomycetes and their phenomic and genomic characterization uncovers novel biology.</title>
        <authorList>
            <person name="Wiegand S."/>
            <person name="Jogler M."/>
            <person name="Boedeker C."/>
            <person name="Pinto D."/>
            <person name="Vollmers J."/>
            <person name="Rivas-Marin E."/>
            <person name="Kohn T."/>
            <person name="Peeters S.H."/>
            <person name="Heuer A."/>
            <person name="Rast P."/>
            <person name="Oberbeckmann S."/>
            <person name="Bunk B."/>
            <person name="Jeske O."/>
            <person name="Meyerdierks A."/>
            <person name="Storesund J.E."/>
            <person name="Kallscheuer N."/>
            <person name="Luecker S."/>
            <person name="Lage O.M."/>
            <person name="Pohl T."/>
            <person name="Merkel B.J."/>
            <person name="Hornburger P."/>
            <person name="Mueller R.-W."/>
            <person name="Bruemmer F."/>
            <person name="Labrenz M."/>
            <person name="Spormann A.M."/>
            <person name="Op den Camp H."/>
            <person name="Overmann J."/>
            <person name="Amann R."/>
            <person name="Jetten M.S.M."/>
            <person name="Mascher T."/>
            <person name="Medema M.H."/>
            <person name="Devos D.P."/>
            <person name="Kaster A.-K."/>
            <person name="Ovreas L."/>
            <person name="Rohde M."/>
            <person name="Galperin M.Y."/>
            <person name="Jogler C."/>
        </authorList>
    </citation>
    <scope>NUCLEOTIDE SEQUENCE [LARGE SCALE GENOMIC DNA]</scope>
    <source>
        <strain evidence="11 12">FF011L</strain>
    </source>
</reference>
<dbReference type="SUPFAM" id="SSF82689">
    <property type="entry name" value="Mechanosensitive channel protein MscS (YggB), C-terminal domain"/>
    <property type="match status" value="1"/>
</dbReference>
<feature type="region of interest" description="Disordered" evidence="7">
    <location>
        <begin position="304"/>
        <end position="329"/>
    </location>
</feature>
<dbReference type="PANTHER" id="PTHR30221">
    <property type="entry name" value="SMALL-CONDUCTANCE MECHANOSENSITIVE CHANNEL"/>
    <property type="match status" value="1"/>
</dbReference>
<dbReference type="InterPro" id="IPR010920">
    <property type="entry name" value="LSM_dom_sf"/>
</dbReference>
<evidence type="ECO:0000256" key="6">
    <source>
        <dbReference type="ARBA" id="ARBA00023136"/>
    </source>
</evidence>
<dbReference type="KEGG" id="rml:FF011L_35540"/>
<dbReference type="Proteomes" id="UP000320672">
    <property type="component" value="Chromosome"/>
</dbReference>
<evidence type="ECO:0000256" key="2">
    <source>
        <dbReference type="ARBA" id="ARBA00008017"/>
    </source>
</evidence>
<feature type="transmembrane region" description="Helical" evidence="8">
    <location>
        <begin position="45"/>
        <end position="67"/>
    </location>
</feature>
<feature type="transmembrane region" description="Helical" evidence="8">
    <location>
        <begin position="87"/>
        <end position="108"/>
    </location>
</feature>
<gene>
    <name evidence="11" type="primary">mscS_3</name>
    <name evidence="11" type="ORF">FF011L_35540</name>
</gene>
<dbReference type="Gene3D" id="3.30.70.100">
    <property type="match status" value="1"/>
</dbReference>
<evidence type="ECO:0000256" key="7">
    <source>
        <dbReference type="SAM" id="MobiDB-lite"/>
    </source>
</evidence>
<feature type="compositionally biased region" description="Basic residues" evidence="7">
    <location>
        <begin position="318"/>
        <end position="329"/>
    </location>
</feature>
<dbReference type="Pfam" id="PF00924">
    <property type="entry name" value="MS_channel_2nd"/>
    <property type="match status" value="1"/>
</dbReference>
<evidence type="ECO:0000259" key="9">
    <source>
        <dbReference type="Pfam" id="PF00924"/>
    </source>
</evidence>